<evidence type="ECO:0000313" key="2">
    <source>
        <dbReference type="Proteomes" id="UP000183832"/>
    </source>
</evidence>
<dbReference type="AlphaFoldDB" id="A0A1J1HKB4"/>
<evidence type="ECO:0000313" key="1">
    <source>
        <dbReference type="EMBL" id="CRK86902.1"/>
    </source>
</evidence>
<dbReference type="Proteomes" id="UP000183832">
    <property type="component" value="Unassembled WGS sequence"/>
</dbReference>
<gene>
    <name evidence="1" type="ORF">CLUMA_CG000724</name>
</gene>
<sequence length="78" mass="9354">MSNASSSTINMKRDEGKQQLRFVWLRKAQGSYFFRICLQSTTSFHFPQFKIFQGFPKQTPIKFYLISHIDFFIDRDSY</sequence>
<reference evidence="1 2" key="1">
    <citation type="submission" date="2015-04" db="EMBL/GenBank/DDBJ databases">
        <authorList>
            <person name="Syromyatnikov M.Y."/>
            <person name="Popov V.N."/>
        </authorList>
    </citation>
    <scope>NUCLEOTIDE SEQUENCE [LARGE SCALE GENOMIC DNA]</scope>
</reference>
<dbReference type="EMBL" id="CVRI01000002">
    <property type="protein sequence ID" value="CRK86902.1"/>
    <property type="molecule type" value="Genomic_DNA"/>
</dbReference>
<keyword evidence="2" id="KW-1185">Reference proteome</keyword>
<accession>A0A1J1HKB4</accession>
<name>A0A1J1HKB4_9DIPT</name>
<protein>
    <submittedName>
        <fullName evidence="1">CLUMA_CG000724, isoform A</fullName>
    </submittedName>
</protein>
<proteinExistence type="predicted"/>
<organism evidence="1 2">
    <name type="scientific">Clunio marinus</name>
    <dbReference type="NCBI Taxonomy" id="568069"/>
    <lineage>
        <taxon>Eukaryota</taxon>
        <taxon>Metazoa</taxon>
        <taxon>Ecdysozoa</taxon>
        <taxon>Arthropoda</taxon>
        <taxon>Hexapoda</taxon>
        <taxon>Insecta</taxon>
        <taxon>Pterygota</taxon>
        <taxon>Neoptera</taxon>
        <taxon>Endopterygota</taxon>
        <taxon>Diptera</taxon>
        <taxon>Nematocera</taxon>
        <taxon>Chironomoidea</taxon>
        <taxon>Chironomidae</taxon>
        <taxon>Clunio</taxon>
    </lineage>
</organism>